<evidence type="ECO:0000259" key="1">
    <source>
        <dbReference type="PROSITE" id="PS51340"/>
    </source>
</evidence>
<dbReference type="RefSeq" id="WP_344198549.1">
    <property type="nucleotide sequence ID" value="NZ_BAAAME010000002.1"/>
</dbReference>
<dbReference type="InterPro" id="IPR011037">
    <property type="entry name" value="Pyrv_Knase-like_insert_dom_sf"/>
</dbReference>
<protein>
    <recommendedName>
        <fullName evidence="1">MOSC domain-containing protein</fullName>
    </recommendedName>
</protein>
<sequence length="230" mass="25238">MHVEGLWRYPVKSLRGERLTTAELTDDGVRGDRVVHVRGRKGPLTGRTRHGLLTVPAVTGDDGVPWVAGHRWDSPAAAEEIRRAVGEPADLVAYTGPERFDIGNLLVATDGAVEQFGHDVRRLRPNILVGGTLGDEERDWEGRALRIGTAVVGIFARRIRCVVTSIDPDSGEQDLDVFREIRTRFDNRLALDAWVITPGTIREGDQVEVVDTSAEPAHLGGWIVGAPYRA</sequence>
<evidence type="ECO:0000313" key="2">
    <source>
        <dbReference type="EMBL" id="GAA1732028.1"/>
    </source>
</evidence>
<keyword evidence="3" id="KW-1185">Reference proteome</keyword>
<gene>
    <name evidence="2" type="ORF">GCM10009710_10840</name>
</gene>
<dbReference type="Pfam" id="PF03476">
    <property type="entry name" value="MOSC_N"/>
    <property type="match status" value="1"/>
</dbReference>
<organism evidence="2 3">
    <name type="scientific">Aeromicrobium alkaliterrae</name>
    <dbReference type="NCBI Taxonomy" id="302168"/>
    <lineage>
        <taxon>Bacteria</taxon>
        <taxon>Bacillati</taxon>
        <taxon>Actinomycetota</taxon>
        <taxon>Actinomycetes</taxon>
        <taxon>Propionibacteriales</taxon>
        <taxon>Nocardioidaceae</taxon>
        <taxon>Aeromicrobium</taxon>
    </lineage>
</organism>
<comment type="caution">
    <text evidence="2">The sequence shown here is derived from an EMBL/GenBank/DDBJ whole genome shotgun (WGS) entry which is preliminary data.</text>
</comment>
<proteinExistence type="predicted"/>
<reference evidence="2 3" key="1">
    <citation type="journal article" date="2019" name="Int. J. Syst. Evol. Microbiol.">
        <title>The Global Catalogue of Microorganisms (GCM) 10K type strain sequencing project: providing services to taxonomists for standard genome sequencing and annotation.</title>
        <authorList>
            <consortium name="The Broad Institute Genomics Platform"/>
            <consortium name="The Broad Institute Genome Sequencing Center for Infectious Disease"/>
            <person name="Wu L."/>
            <person name="Ma J."/>
        </authorList>
    </citation>
    <scope>NUCLEOTIDE SEQUENCE [LARGE SCALE GENOMIC DNA]</scope>
    <source>
        <strain evidence="2 3">JCM 13518</strain>
    </source>
</reference>
<evidence type="ECO:0000313" key="3">
    <source>
        <dbReference type="Proteomes" id="UP001501057"/>
    </source>
</evidence>
<feature type="domain" description="MOSC" evidence="1">
    <location>
        <begin position="70"/>
        <end position="210"/>
    </location>
</feature>
<name>A0ABN2JMT0_9ACTN</name>
<accession>A0ABN2JMT0</accession>
<dbReference type="EMBL" id="BAAAME010000002">
    <property type="protein sequence ID" value="GAA1732028.1"/>
    <property type="molecule type" value="Genomic_DNA"/>
</dbReference>
<dbReference type="InterPro" id="IPR005302">
    <property type="entry name" value="MoCF_Sase_C"/>
</dbReference>
<dbReference type="InterPro" id="IPR005303">
    <property type="entry name" value="MOCOS_middle"/>
</dbReference>
<dbReference type="Pfam" id="PF03473">
    <property type="entry name" value="MOSC"/>
    <property type="match status" value="1"/>
</dbReference>
<dbReference type="PROSITE" id="PS51340">
    <property type="entry name" value="MOSC"/>
    <property type="match status" value="1"/>
</dbReference>
<dbReference type="Proteomes" id="UP001501057">
    <property type="component" value="Unassembled WGS sequence"/>
</dbReference>
<dbReference type="SUPFAM" id="SSF50800">
    <property type="entry name" value="PK beta-barrel domain-like"/>
    <property type="match status" value="1"/>
</dbReference>